<dbReference type="InterPro" id="IPR029045">
    <property type="entry name" value="ClpP/crotonase-like_dom_sf"/>
</dbReference>
<proteinExistence type="inferred from homology"/>
<evidence type="ECO:0000313" key="2">
    <source>
        <dbReference type="EMBL" id="CAA6808686.1"/>
    </source>
</evidence>
<dbReference type="InterPro" id="IPR023562">
    <property type="entry name" value="ClpP/TepA"/>
</dbReference>
<dbReference type="AlphaFoldDB" id="A0A6S6SVT0"/>
<protein>
    <submittedName>
        <fullName evidence="2">ATP-dependent Clp protease proteolytic subunit</fullName>
    </submittedName>
</protein>
<dbReference type="GO" id="GO:0004252">
    <property type="term" value="F:serine-type endopeptidase activity"/>
    <property type="evidence" value="ECO:0007669"/>
    <property type="project" value="InterPro"/>
</dbReference>
<dbReference type="GO" id="GO:0006508">
    <property type="term" value="P:proteolysis"/>
    <property type="evidence" value="ECO:0007669"/>
    <property type="project" value="UniProtKB-KW"/>
</dbReference>
<comment type="similarity">
    <text evidence="1">Belongs to the peptidase S14 family.</text>
</comment>
<reference evidence="2" key="1">
    <citation type="submission" date="2020-01" db="EMBL/GenBank/DDBJ databases">
        <authorList>
            <person name="Meier V. D."/>
            <person name="Meier V D."/>
        </authorList>
    </citation>
    <scope>NUCLEOTIDE SEQUENCE</scope>
    <source>
        <strain evidence="2">HLG_WM_MAG_02</strain>
    </source>
</reference>
<organism evidence="2">
    <name type="scientific">uncultured Sulfurovum sp</name>
    <dbReference type="NCBI Taxonomy" id="269237"/>
    <lineage>
        <taxon>Bacteria</taxon>
        <taxon>Pseudomonadati</taxon>
        <taxon>Campylobacterota</taxon>
        <taxon>Epsilonproteobacteria</taxon>
        <taxon>Campylobacterales</taxon>
        <taxon>Sulfurovaceae</taxon>
        <taxon>Sulfurovum</taxon>
        <taxon>environmental samples</taxon>
    </lineage>
</organism>
<dbReference type="PRINTS" id="PR00127">
    <property type="entry name" value="CLPPROTEASEP"/>
</dbReference>
<accession>A0A6S6SVT0</accession>
<name>A0A6S6SVT0_9BACT</name>
<dbReference type="SUPFAM" id="SSF52096">
    <property type="entry name" value="ClpP/crotonase"/>
    <property type="match status" value="1"/>
</dbReference>
<keyword evidence="2" id="KW-0645">Protease</keyword>
<keyword evidence="2" id="KW-0378">Hydrolase</keyword>
<sequence length="243" mass="27955">MIGAKKELSSEQHTLYSELKPEQKRLINKEKNLFEVSPKHKSFRVYIGKFFELKKGLHSVFNELREAKENDVLELMIDSGGGFVNEGMQFYNIMQEKFYGRTVAYLDNKGYSMGAMLFSMANKRIIYPYSDFMYHNYAGGASGKGGEIKARLEHTSKKLEAFFHDIIVKQGFLTEDEYKQMLVGQDYWMGAKELCQRGIATHVIVEGHEITAKAYLKTLKKQKAAKKEAKLLKKEANLKKIPK</sequence>
<dbReference type="InterPro" id="IPR001907">
    <property type="entry name" value="ClpP"/>
</dbReference>
<evidence type="ECO:0000256" key="1">
    <source>
        <dbReference type="ARBA" id="ARBA00007039"/>
    </source>
</evidence>
<dbReference type="Pfam" id="PF00574">
    <property type="entry name" value="CLP_protease"/>
    <property type="match status" value="1"/>
</dbReference>
<gene>
    <name evidence="2" type="ORF">HELGO_WM37043</name>
</gene>
<dbReference type="GO" id="GO:0004176">
    <property type="term" value="F:ATP-dependent peptidase activity"/>
    <property type="evidence" value="ECO:0007669"/>
    <property type="project" value="InterPro"/>
</dbReference>
<dbReference type="EMBL" id="CACVAZ010000054">
    <property type="protein sequence ID" value="CAA6808686.1"/>
    <property type="molecule type" value="Genomic_DNA"/>
</dbReference>
<dbReference type="Gene3D" id="3.90.226.10">
    <property type="entry name" value="2-enoyl-CoA Hydratase, Chain A, domain 1"/>
    <property type="match status" value="1"/>
</dbReference>